<dbReference type="EMBL" id="KQ976864">
    <property type="protein sequence ID" value="KYN07846.1"/>
    <property type="molecule type" value="Genomic_DNA"/>
</dbReference>
<reference evidence="2 3" key="1">
    <citation type="submission" date="2016-03" db="EMBL/GenBank/DDBJ databases">
        <title>Cyphomyrmex costatus WGS genome.</title>
        <authorList>
            <person name="Nygaard S."/>
            <person name="Hu H."/>
            <person name="Boomsma J."/>
            <person name="Zhang G."/>
        </authorList>
    </citation>
    <scope>NUCLEOTIDE SEQUENCE [LARGE SCALE GENOMIC DNA]</scope>
    <source>
        <strain evidence="2">MS0001</strain>
        <tissue evidence="2">Whole body</tissue>
    </source>
</reference>
<protein>
    <submittedName>
        <fullName evidence="2">Uncharacterized protein</fullName>
    </submittedName>
</protein>
<evidence type="ECO:0000313" key="2">
    <source>
        <dbReference type="EMBL" id="KYN07846.1"/>
    </source>
</evidence>
<keyword evidence="3" id="KW-1185">Reference proteome</keyword>
<feature type="region of interest" description="Disordered" evidence="1">
    <location>
        <begin position="1"/>
        <end position="25"/>
    </location>
</feature>
<name>A0A151IPE7_9HYME</name>
<accession>A0A151IPE7</accession>
<feature type="compositionally biased region" description="Basic and acidic residues" evidence="1">
    <location>
        <begin position="7"/>
        <end position="17"/>
    </location>
</feature>
<dbReference type="Proteomes" id="UP000078542">
    <property type="component" value="Unassembled WGS sequence"/>
</dbReference>
<sequence length="117" mass="12906">MVRSHRNGRDNKNDKPTLRGLMPFSSTSGKGLKMFDTLGRVLKGLKLVGRGPLSSALIEISLSRFYYLGMDAASVVQRGVTHQNNPGVTDKPPCVRRGNKRLYHTLGPVHEARPPIL</sequence>
<evidence type="ECO:0000313" key="3">
    <source>
        <dbReference type="Proteomes" id="UP000078542"/>
    </source>
</evidence>
<evidence type="ECO:0000256" key="1">
    <source>
        <dbReference type="SAM" id="MobiDB-lite"/>
    </source>
</evidence>
<organism evidence="2 3">
    <name type="scientific">Cyphomyrmex costatus</name>
    <dbReference type="NCBI Taxonomy" id="456900"/>
    <lineage>
        <taxon>Eukaryota</taxon>
        <taxon>Metazoa</taxon>
        <taxon>Ecdysozoa</taxon>
        <taxon>Arthropoda</taxon>
        <taxon>Hexapoda</taxon>
        <taxon>Insecta</taxon>
        <taxon>Pterygota</taxon>
        <taxon>Neoptera</taxon>
        <taxon>Endopterygota</taxon>
        <taxon>Hymenoptera</taxon>
        <taxon>Apocrita</taxon>
        <taxon>Aculeata</taxon>
        <taxon>Formicoidea</taxon>
        <taxon>Formicidae</taxon>
        <taxon>Myrmicinae</taxon>
        <taxon>Cyphomyrmex</taxon>
    </lineage>
</organism>
<dbReference type="AlphaFoldDB" id="A0A151IPE7"/>
<proteinExistence type="predicted"/>
<gene>
    <name evidence="2" type="ORF">ALC62_01176</name>
</gene>